<keyword evidence="2" id="KW-0175">Coiled coil</keyword>
<dbReference type="GO" id="GO:0003677">
    <property type="term" value="F:DNA binding"/>
    <property type="evidence" value="ECO:0007669"/>
    <property type="project" value="TreeGrafter"/>
</dbReference>
<evidence type="ECO:0000256" key="2">
    <source>
        <dbReference type="SAM" id="Coils"/>
    </source>
</evidence>
<dbReference type="SUPFAM" id="SSF52540">
    <property type="entry name" value="P-loop containing nucleoside triphosphate hydrolases"/>
    <property type="match status" value="1"/>
</dbReference>
<feature type="region of interest" description="Disordered" evidence="3">
    <location>
        <begin position="56"/>
        <end position="77"/>
    </location>
</feature>
<evidence type="ECO:0000256" key="3">
    <source>
        <dbReference type="SAM" id="MobiDB-lite"/>
    </source>
</evidence>
<evidence type="ECO:0000256" key="1">
    <source>
        <dbReference type="ARBA" id="ARBA00023242"/>
    </source>
</evidence>
<keyword evidence="1" id="KW-0539">Nucleus</keyword>
<feature type="coiled-coil region" evidence="2">
    <location>
        <begin position="668"/>
        <end position="724"/>
    </location>
</feature>
<feature type="compositionally biased region" description="Basic and acidic residues" evidence="3">
    <location>
        <begin position="22"/>
        <end position="31"/>
    </location>
</feature>
<proteinExistence type="predicted"/>
<feature type="region of interest" description="Disordered" evidence="3">
    <location>
        <begin position="17"/>
        <end position="37"/>
    </location>
</feature>
<accession>A0AAV6X1C6</accession>
<dbReference type="GO" id="GO:0016887">
    <property type="term" value="F:ATP hydrolysis activity"/>
    <property type="evidence" value="ECO:0007669"/>
    <property type="project" value="TreeGrafter"/>
</dbReference>
<dbReference type="AlphaFoldDB" id="A0AAV6X1C6"/>
<evidence type="ECO:0000259" key="4">
    <source>
        <dbReference type="PROSITE" id="PS51194"/>
    </source>
</evidence>
<name>A0AAV6X1C6_9LAMI</name>
<feature type="compositionally biased region" description="Polar residues" evidence="3">
    <location>
        <begin position="58"/>
        <end position="73"/>
    </location>
</feature>
<dbReference type="GO" id="GO:0140658">
    <property type="term" value="F:ATP-dependent chromatin remodeler activity"/>
    <property type="evidence" value="ECO:0007669"/>
    <property type="project" value="TreeGrafter"/>
</dbReference>
<dbReference type="PANTHER" id="PTHR45623:SF13">
    <property type="entry name" value="HELICASE PROTEIN MOM1"/>
    <property type="match status" value="1"/>
</dbReference>
<dbReference type="InterPro" id="IPR027417">
    <property type="entry name" value="P-loop_NTPase"/>
</dbReference>
<comment type="caution">
    <text evidence="5">The sequence shown here is derived from an EMBL/GenBank/DDBJ whole genome shotgun (WGS) entry which is preliminary data.</text>
</comment>
<dbReference type="GO" id="GO:0000785">
    <property type="term" value="C:chromatin"/>
    <property type="evidence" value="ECO:0007669"/>
    <property type="project" value="TreeGrafter"/>
</dbReference>
<dbReference type="EMBL" id="WHWC01000009">
    <property type="protein sequence ID" value="KAG8376566.1"/>
    <property type="molecule type" value="Genomic_DNA"/>
</dbReference>
<protein>
    <recommendedName>
        <fullName evidence="4">Helicase C-terminal domain-containing protein</fullName>
    </recommendedName>
</protein>
<dbReference type="Gene3D" id="6.10.250.1310">
    <property type="match status" value="1"/>
</dbReference>
<dbReference type="GO" id="GO:0003682">
    <property type="term" value="F:chromatin binding"/>
    <property type="evidence" value="ECO:0007669"/>
    <property type="project" value="TreeGrafter"/>
</dbReference>
<dbReference type="PROSITE" id="PS51194">
    <property type="entry name" value="HELICASE_CTER"/>
    <property type="match status" value="1"/>
</dbReference>
<feature type="compositionally biased region" description="Polar residues" evidence="3">
    <location>
        <begin position="642"/>
        <end position="662"/>
    </location>
</feature>
<reference evidence="5" key="1">
    <citation type="submission" date="2019-10" db="EMBL/GenBank/DDBJ databases">
        <authorList>
            <person name="Zhang R."/>
            <person name="Pan Y."/>
            <person name="Wang J."/>
            <person name="Ma R."/>
            <person name="Yu S."/>
        </authorList>
    </citation>
    <scope>NUCLEOTIDE SEQUENCE</scope>
    <source>
        <strain evidence="5">LA-IB0</strain>
        <tissue evidence="5">Leaf</tissue>
    </source>
</reference>
<dbReference type="GO" id="GO:0042393">
    <property type="term" value="F:histone binding"/>
    <property type="evidence" value="ECO:0007669"/>
    <property type="project" value="TreeGrafter"/>
</dbReference>
<feature type="region of interest" description="Disordered" evidence="3">
    <location>
        <begin position="585"/>
        <end position="662"/>
    </location>
</feature>
<feature type="compositionally biased region" description="Basic and acidic residues" evidence="3">
    <location>
        <begin position="626"/>
        <end position="639"/>
    </location>
</feature>
<dbReference type="Proteomes" id="UP000826271">
    <property type="component" value="Unassembled WGS sequence"/>
</dbReference>
<dbReference type="InterPro" id="IPR001650">
    <property type="entry name" value="Helicase_C-like"/>
</dbReference>
<dbReference type="Gene3D" id="3.40.50.300">
    <property type="entry name" value="P-loop containing nucleotide triphosphate hydrolases"/>
    <property type="match status" value="1"/>
</dbReference>
<sequence length="980" mass="109752">MKKLNGQRYKELLKSLVKKAKRSDPSQDKDATTNADISVSCSQEERLDFLLRRVRSSGHAQGSKSTDDITQTNLKKRKKNLLQSPSDLYTSKPKEKLANLVPDECKSTAINFVEYWIPVRLSNVQTEQYCGSLFSNSSLLCSSSKSDSAEILHDILISNRKCCDHPYLVNPCLRASLIQGIPEPEQLDAEIKLSSKLLLLHKILTEIKKRELRVLILYQSHGGSGPISNGDILDDIIHHKFGEDSFQRIDGGLSRAKKRAVLNSFNNSGSQKFVCLMETRTCVPSIKLASIDTVIFFNSDWDPLNDLRALQKISLDSQFELVKVFRLYSPHTVEEKVLIFAKQGLKLEGNMINIKQSTRHGLLRWGAPYLFKKLDEFHSLSSQDAHSVTSYGDSFVEDVFLEFSTLLPNNSHSNNSTNTSLIMEAEAIEGIYPRTISLLGEVEAPLMNNFEEMIDKKHSNVFWTNLLEGRNPRWRYFSSQSPRTRKIVQQSHDLFGASVGEETASKKSRKVIKSTICETPPICRRRIRTKLPTQDKKRKRSDLCPGGRKYRQRSRKVKCISKMADLRETIASWIHRQRKVATLTRGQIPISPMENDHLPASTTVQDGQEAHGTTGPSFEAQASIDRPVEDSVRLTEDGRGPSNASHASLPNNPGNFSNPPEASQVTYSEVLQSVCKALEMELERLQKEKNQKLKLHEDMKVQTKMACEKEIDEIRKKYDTVLQNVEMAFLEENKVLDSRYGIVCVNKTLAETMTLMKNPTMATPSQVATNSSMEEIYQQISQLFGPTNVRRPEILAENQTISNLPGYSIVQMLNHASASATIPSRSNQPANQPISSLPGYSVVQMMNQASASTWIPSRSNQPAISPEAASFQPAIGQSLEMTNQSLAAYGFDQPTSSQPVAPALEGMIHSLGNFQDGYTVRAPAPHLRHMRPPWPDTSPGYSSCSNAGVIFSPVSFHQVTSRKKQSPQLLQNLPVSPYDN</sequence>
<feature type="domain" description="Helicase C-terminal" evidence="4">
    <location>
        <begin position="199"/>
        <end position="362"/>
    </location>
</feature>
<dbReference type="GO" id="GO:0005634">
    <property type="term" value="C:nucleus"/>
    <property type="evidence" value="ECO:0007669"/>
    <property type="project" value="TreeGrafter"/>
</dbReference>
<keyword evidence="6" id="KW-1185">Reference proteome</keyword>
<dbReference type="Pfam" id="PF00271">
    <property type="entry name" value="Helicase_C"/>
    <property type="match status" value="1"/>
</dbReference>
<organism evidence="5 6">
    <name type="scientific">Buddleja alternifolia</name>
    <dbReference type="NCBI Taxonomy" id="168488"/>
    <lineage>
        <taxon>Eukaryota</taxon>
        <taxon>Viridiplantae</taxon>
        <taxon>Streptophyta</taxon>
        <taxon>Embryophyta</taxon>
        <taxon>Tracheophyta</taxon>
        <taxon>Spermatophyta</taxon>
        <taxon>Magnoliopsida</taxon>
        <taxon>eudicotyledons</taxon>
        <taxon>Gunneridae</taxon>
        <taxon>Pentapetalae</taxon>
        <taxon>asterids</taxon>
        <taxon>lamiids</taxon>
        <taxon>Lamiales</taxon>
        <taxon>Scrophulariaceae</taxon>
        <taxon>Buddlejeae</taxon>
        <taxon>Buddleja</taxon>
    </lineage>
</organism>
<gene>
    <name evidence="5" type="ORF">BUALT_Bualt09G0076700</name>
</gene>
<evidence type="ECO:0000313" key="6">
    <source>
        <dbReference type="Proteomes" id="UP000826271"/>
    </source>
</evidence>
<dbReference type="PANTHER" id="PTHR45623">
    <property type="entry name" value="CHROMODOMAIN-HELICASE-DNA-BINDING PROTEIN 3-RELATED-RELATED"/>
    <property type="match status" value="1"/>
</dbReference>
<evidence type="ECO:0000313" key="5">
    <source>
        <dbReference type="EMBL" id="KAG8376566.1"/>
    </source>
</evidence>